<sequence length="785" mass="89670">MRKYCISLLLSLLFFSSYSQSRCFVQGVVRDKLSGEPLIGANVLVGNTGTSTDVFGFFSLEVLAEDSSLITASYVGYKSFSRFMKLQTNQRLDISLTPGVDLEEIQVEAVKKIENRMEIGVAEIPVQQIKTLPMFGEPDVLKALQLMPGVQGGADGRNGFYVRGGSPDQNLFLLDGTPLYYVNHLGGFVSVFSPEILKHVKLYKGGFPARYGGRLSSIVDLRMKEGHKNEHHGSWGLGLVSGDLTLEGPIDEKTSYLVSVRRMWLDLLTRPAIKIGTRNFSMGYNFYDSYGKISHEADKHNRLYLSFYGGDDRLSYHYKLRKEDRKGYSKYLWGNLLGTARWNHIYNARLYSDITLYYTRYRYRLNQYSKLESEKARMIYDAGFQEAGAKADYYWHLRNKLIFRFGGGFSGNWYNPGSITHSGSAENTAGVNNRLNGINSFVYLESEFFLFNQLGFNVGSRMTNLAIDNSNYISFEPRIIAMLQLGRLGSLKAGYSRMQQPMHLLSYSGNSFPTDIWLPSSSKVEPAISDQYSLAFVRSLTNGKFELSVDAYYKEMHHLLAVKSGVTLVNSKTWDDNVEKGGKGTSQGIELMLQKKQGRTTGWVAYTLAKTDRQFENINGGKAYPFKYDRRHAVSVVLNHKLSHKVDFSATWSYGSGYPTTLHTTTYQTIGPVDYFDHLRWDWEDSPTDLESDDSFDINGEAYLYPGKNWMRMRAYHRLDIGFNFRKQKGKKERIWTLGVYNVYNRQNAVFYYFDHKDQNRSNPLVLYQQSGFPFIPSVKYSVRF</sequence>
<dbReference type="Gene3D" id="2.40.170.20">
    <property type="entry name" value="TonB-dependent receptor, beta-barrel domain"/>
    <property type="match status" value="1"/>
</dbReference>
<evidence type="ECO:0000256" key="4">
    <source>
        <dbReference type="SAM" id="SignalP"/>
    </source>
</evidence>
<keyword evidence="4" id="KW-0732">Signal</keyword>
<dbReference type="Proteomes" id="UP000198964">
    <property type="component" value="Unassembled WGS sequence"/>
</dbReference>
<evidence type="ECO:0000259" key="5">
    <source>
        <dbReference type="Pfam" id="PF07715"/>
    </source>
</evidence>
<dbReference type="Pfam" id="PF13715">
    <property type="entry name" value="CarbopepD_reg_2"/>
    <property type="match status" value="1"/>
</dbReference>
<evidence type="ECO:0000256" key="3">
    <source>
        <dbReference type="ARBA" id="ARBA00023237"/>
    </source>
</evidence>
<dbReference type="EMBL" id="FONW01000012">
    <property type="protein sequence ID" value="SFF66142.1"/>
    <property type="molecule type" value="Genomic_DNA"/>
</dbReference>
<dbReference type="InterPro" id="IPR008969">
    <property type="entry name" value="CarboxyPept-like_regulatory"/>
</dbReference>
<dbReference type="InterPro" id="IPR037066">
    <property type="entry name" value="Plug_dom_sf"/>
</dbReference>
<evidence type="ECO:0000256" key="2">
    <source>
        <dbReference type="ARBA" id="ARBA00023136"/>
    </source>
</evidence>
<dbReference type="Gene3D" id="2.170.130.10">
    <property type="entry name" value="TonB-dependent receptor, plug domain"/>
    <property type="match status" value="1"/>
</dbReference>
<gene>
    <name evidence="6" type="ORF">SAMN05216283_11231</name>
</gene>
<feature type="signal peptide" evidence="4">
    <location>
        <begin position="1"/>
        <end position="21"/>
    </location>
</feature>
<name>A0A1I2KGL2_9BACT</name>
<keyword evidence="6" id="KW-0675">Receptor</keyword>
<dbReference type="Pfam" id="PF07715">
    <property type="entry name" value="Plug"/>
    <property type="match status" value="1"/>
</dbReference>
<dbReference type="STRING" id="655355.SAMN05216283_11231"/>
<keyword evidence="2" id="KW-0472">Membrane</keyword>
<feature type="domain" description="TonB-dependent receptor plug" evidence="5">
    <location>
        <begin position="135"/>
        <end position="214"/>
    </location>
</feature>
<keyword evidence="3" id="KW-0998">Cell outer membrane</keyword>
<organism evidence="6 7">
    <name type="scientific">Sunxiuqinia elliptica</name>
    <dbReference type="NCBI Taxonomy" id="655355"/>
    <lineage>
        <taxon>Bacteria</taxon>
        <taxon>Pseudomonadati</taxon>
        <taxon>Bacteroidota</taxon>
        <taxon>Bacteroidia</taxon>
        <taxon>Marinilabiliales</taxon>
        <taxon>Prolixibacteraceae</taxon>
        <taxon>Sunxiuqinia</taxon>
    </lineage>
</organism>
<dbReference type="AlphaFoldDB" id="A0A1I2KGL2"/>
<dbReference type="SUPFAM" id="SSF56935">
    <property type="entry name" value="Porins"/>
    <property type="match status" value="1"/>
</dbReference>
<dbReference type="SUPFAM" id="SSF49464">
    <property type="entry name" value="Carboxypeptidase regulatory domain-like"/>
    <property type="match status" value="1"/>
</dbReference>
<evidence type="ECO:0000256" key="1">
    <source>
        <dbReference type="ARBA" id="ARBA00004442"/>
    </source>
</evidence>
<protein>
    <submittedName>
        <fullName evidence="6">Outer membrane receptor proteins, mostly Fe transport</fullName>
    </submittedName>
</protein>
<dbReference type="Gene3D" id="2.60.40.1120">
    <property type="entry name" value="Carboxypeptidase-like, regulatory domain"/>
    <property type="match status" value="1"/>
</dbReference>
<feature type="chain" id="PRO_5011521083" evidence="4">
    <location>
        <begin position="22"/>
        <end position="785"/>
    </location>
</feature>
<dbReference type="RefSeq" id="WP_093921174.1">
    <property type="nucleotide sequence ID" value="NZ_FONW01000012.1"/>
</dbReference>
<comment type="subcellular location">
    <subcellularLocation>
        <location evidence="1">Cell outer membrane</location>
    </subcellularLocation>
</comment>
<dbReference type="InterPro" id="IPR012910">
    <property type="entry name" value="Plug_dom"/>
</dbReference>
<evidence type="ECO:0000313" key="6">
    <source>
        <dbReference type="EMBL" id="SFF66142.1"/>
    </source>
</evidence>
<keyword evidence="7" id="KW-1185">Reference proteome</keyword>
<dbReference type="InterPro" id="IPR036942">
    <property type="entry name" value="Beta-barrel_TonB_sf"/>
</dbReference>
<evidence type="ECO:0000313" key="7">
    <source>
        <dbReference type="Proteomes" id="UP000198964"/>
    </source>
</evidence>
<reference evidence="6 7" key="1">
    <citation type="submission" date="2016-10" db="EMBL/GenBank/DDBJ databases">
        <authorList>
            <person name="de Groot N.N."/>
        </authorList>
    </citation>
    <scope>NUCLEOTIDE SEQUENCE [LARGE SCALE GENOMIC DNA]</scope>
    <source>
        <strain evidence="6 7">CGMCC 1.9156</strain>
    </source>
</reference>
<accession>A0A1I2KGL2</accession>
<dbReference type="GO" id="GO:0009279">
    <property type="term" value="C:cell outer membrane"/>
    <property type="evidence" value="ECO:0007669"/>
    <property type="project" value="UniProtKB-SubCell"/>
</dbReference>
<proteinExistence type="predicted"/>